<dbReference type="PANTHER" id="PTHR43775">
    <property type="entry name" value="FATTY ACID SYNTHASE"/>
    <property type="match status" value="1"/>
</dbReference>
<evidence type="ECO:0000259" key="9">
    <source>
        <dbReference type="PROSITE" id="PS52004"/>
    </source>
</evidence>
<dbReference type="Pfam" id="PF02801">
    <property type="entry name" value="Ketoacyl-synt_C"/>
    <property type="match status" value="1"/>
</dbReference>
<evidence type="ECO:0000259" key="8">
    <source>
        <dbReference type="PROSITE" id="PS50075"/>
    </source>
</evidence>
<dbReference type="FunFam" id="3.30.70.250:FF:000003">
    <property type="entry name" value="Polyketide beta-ketoacyl synthase Pks3"/>
    <property type="match status" value="1"/>
</dbReference>
<dbReference type="PROSITE" id="PS50075">
    <property type="entry name" value="CARRIER"/>
    <property type="match status" value="1"/>
</dbReference>
<keyword evidence="12" id="KW-1185">Reference proteome</keyword>
<dbReference type="SUPFAM" id="SSF47336">
    <property type="entry name" value="ACP-like"/>
    <property type="match status" value="1"/>
</dbReference>
<dbReference type="InterPro" id="IPR018201">
    <property type="entry name" value="Ketoacyl_synth_AS"/>
</dbReference>
<dbReference type="Gene3D" id="3.30.70.250">
    <property type="entry name" value="Malonyl-CoA ACP transacylase, ACP-binding"/>
    <property type="match status" value="1"/>
</dbReference>
<dbReference type="InterPro" id="IPR013968">
    <property type="entry name" value="PKS_KR"/>
</dbReference>
<dbReference type="FunFam" id="3.40.47.10:FF:000019">
    <property type="entry name" value="Polyketide synthase type I"/>
    <property type="match status" value="1"/>
</dbReference>
<dbReference type="InterPro" id="IPR042104">
    <property type="entry name" value="PKS_dehydratase_sf"/>
</dbReference>
<dbReference type="Pfam" id="PF00109">
    <property type="entry name" value="ketoacyl-synt"/>
    <property type="match status" value="1"/>
</dbReference>
<dbReference type="Gene3D" id="3.10.129.110">
    <property type="entry name" value="Polyketide synthase dehydratase"/>
    <property type="match status" value="1"/>
</dbReference>
<dbReference type="InterPro" id="IPR036736">
    <property type="entry name" value="ACP-like_sf"/>
</dbReference>
<dbReference type="InterPro" id="IPR016035">
    <property type="entry name" value="Acyl_Trfase/lysoPLipase"/>
</dbReference>
<feature type="active site" description="Proton donor; for dehydratase activity" evidence="6">
    <location>
        <position position="1110"/>
    </location>
</feature>
<dbReference type="SMART" id="SM00822">
    <property type="entry name" value="PKS_KR"/>
    <property type="match status" value="1"/>
</dbReference>
<dbReference type="InterPro" id="IPR001227">
    <property type="entry name" value="Ac_transferase_dom_sf"/>
</dbReference>
<evidence type="ECO:0000256" key="6">
    <source>
        <dbReference type="PROSITE-ProRule" id="PRU01363"/>
    </source>
</evidence>
<dbReference type="InterPro" id="IPR032821">
    <property type="entry name" value="PKS_assoc"/>
</dbReference>
<dbReference type="PROSITE" id="PS00012">
    <property type="entry name" value="PHOSPHOPANTETHEINE"/>
    <property type="match status" value="1"/>
</dbReference>
<dbReference type="SUPFAM" id="SSF52151">
    <property type="entry name" value="FabD/lysophospholipase-like"/>
    <property type="match status" value="1"/>
</dbReference>
<dbReference type="Gene3D" id="1.10.1200.10">
    <property type="entry name" value="ACP-like"/>
    <property type="match status" value="1"/>
</dbReference>
<dbReference type="InterPro" id="IPR009081">
    <property type="entry name" value="PP-bd_ACP"/>
</dbReference>
<dbReference type="InterPro" id="IPR016036">
    <property type="entry name" value="Malonyl_transacylase_ACP-bd"/>
</dbReference>
<dbReference type="SUPFAM" id="SSF51735">
    <property type="entry name" value="NAD(P)-binding Rossmann-fold domains"/>
    <property type="match status" value="2"/>
</dbReference>
<name>A0A502E638_9MYCO</name>
<evidence type="ECO:0000313" key="12">
    <source>
        <dbReference type="Proteomes" id="UP000320095"/>
    </source>
</evidence>
<dbReference type="Pfam" id="PF08659">
    <property type="entry name" value="KR"/>
    <property type="match status" value="1"/>
</dbReference>
<dbReference type="Pfam" id="PF16197">
    <property type="entry name" value="KAsynt_C_assoc"/>
    <property type="match status" value="1"/>
</dbReference>
<dbReference type="InterPro" id="IPR016039">
    <property type="entry name" value="Thiolase-like"/>
</dbReference>
<dbReference type="CDD" id="cd00833">
    <property type="entry name" value="PKS"/>
    <property type="match status" value="1"/>
</dbReference>
<dbReference type="Gene3D" id="3.40.366.10">
    <property type="entry name" value="Malonyl-Coenzyme A Acyl Carrier Protein, domain 2"/>
    <property type="match status" value="1"/>
</dbReference>
<proteinExistence type="predicted"/>
<dbReference type="InterPro" id="IPR049551">
    <property type="entry name" value="PKS_DH_C"/>
</dbReference>
<gene>
    <name evidence="11" type="ORF">EAH80_20980</name>
</gene>
<dbReference type="InterPro" id="IPR014031">
    <property type="entry name" value="Ketoacyl_synth_C"/>
</dbReference>
<sequence length="1806" mass="190594">MMKTIFDRISGMSGDQRVALAEQFDKASRIAGAEPVAVVGIGCRFPGGASGPERYWDLLANGTDAIGDVPADRWDGEAFYDADPLAPGRMPTKWGGFLPDIRGFDADFFGISPREAVAMDPQQRVLLEVAWEALEHAGIAPDQLGETQTAVMMGVYYTEYQNASAGNPDTIDAYSATGNAHSVTVGRISYLLGLRGPAVAVDTACSSSLVSIHLACQSLRMRESDLALAGGVSLNLRPETQLALAKWGMLSPRGRCHAFDSRADGFVRGEGAGVVVLKRLTDAVRDGDRVLAVVRGSAVNQDGRSNGLTAPNAPSQRDVIKRALKAADVTADSVNFIETHGTGTALGDPIEFDALAAVYGRGTGQCALGAVKTNMGHLEAAAGIAGFIKTVLSLQRAHIPPNLHFAKWNPTIDHASTRLFVPTESAPWPEAEGPRRAAVSSFGMGGTNAHIVLEQGPDSAPVAAEGVTPAVTTLVVSGKTAQRVATMAGMLADWLEGDGAAAPLADVANSINHHRSRFSTLATVCARDRDEAVAGLRALALGKPAPGVVPTHDASRRSGTVFLYSGQGAQWPGMGRQLLADEPAFAAAVAELDPIFVEKVGFSLREVLDAGEPVVGIDRIQPVLVGMQLALTELWRSYGIEPDAVIGHSMGEVTAAVVAGALTPAEGLDVIATRSRLMSRLSGQGAMALLELDAAAAEKLIADHPDVTLAVYASPRQSVIAGPPEQVDALVAIVDGQGRLARRIEVDVASHHPTIDPILPELRSALSHLQPVTPKIPILSTTGYAGEAPMFGADYWLANLRNPVRFSQAVGTAAAEHSNFVEISPHPLLTHAITDTLAAAAPSKNVHVGATVNRDNPETLSFHTQLAAVRPPAYRTADSDGQVAGVGLADVPPTPWLHTSYWMADRSTGQQFTGSHPLLGLHLELPSGTGHVWQADVGTEPNPWLDDHKVHGQPVMPGAGFAEMALAAGCEALGLPVQEVEVVRLDVEQMLALDKQTRVTTQLVRDAVGTNRIEIYSHSDGGSWTRHAVATVAAGKADGPTLPTTGGEGGTPVSPADFYAELRKTGAHHGHAFAPLTRIVRTSGWSETEIVLADEATPHRGILLHPVMLDAALQGLAAAMPGESYSDAGEVTYLPVGMESIRVFGDVGRRARCRAEIISVDDTSGDTLGRVTLMDDAGRVTAQVAGVNLRRIQRRTVPLPLSQKLFDTTWLETETPSGDSVSGSFLVLIDDDAEATAADFTARFSSSSRRVITAELKDESAVLEAFASATADPELPPAGVIVFIGARAFDGSDADGEQAHARDLIWSVASTVRAISGGWHGKAPRLWLVSRDGLVVSGSDATGSGNPGTGTLRGLVRVLAYEHPELRATLLDLDSAGDAVAVFTAESEATGNDDVVAWRGGRRLVERLTRATLPAHRREPVVRQDASYIVTGGLGGVGLKVVNWLVESGAGRVVLNGRTGPSEELQAHLTQLGTGTEIVTVLGDVAEAGVAEKLVTAAEATGRSLGGILHSAAVLDDELVAGLTRESLDRIWAPKAAGAVRLHQATTSHELDWWVGFSSVVSLLGSPGQAAYACANAWLDGLVEWRRAAGLPATSIHWGQWSDVGLAREMTFSALDPITPAEGIEALEGVLAGGFTRVGVARLRLDRAADAFPEIRQLGYFTNLVEELQALDADDDWGGPDALRELDPEEAHRVITARLRKRISAIMGYSGTSAIEMDQALTELGMDSLMAVRMRNTVRGDFGVEPPVALILQGASLADLAVDLIRQLGLVEQDPGDRPNAVRDRAQQRAAARQRAATRRKAGQRQ</sequence>
<dbReference type="Pfam" id="PF00698">
    <property type="entry name" value="Acyl_transf_1"/>
    <property type="match status" value="1"/>
</dbReference>
<feature type="domain" description="PKS/mFAS DH" evidence="10">
    <location>
        <begin position="916"/>
        <end position="1198"/>
    </location>
</feature>
<dbReference type="Pfam" id="PF21089">
    <property type="entry name" value="PKS_DH_N"/>
    <property type="match status" value="1"/>
</dbReference>
<feature type="region of interest" description="N-terminal hotdog fold" evidence="6">
    <location>
        <begin position="916"/>
        <end position="1039"/>
    </location>
</feature>
<organism evidence="11 12">
    <name type="scientific">Mycolicibacterium hodleri</name>
    <dbReference type="NCBI Taxonomy" id="49897"/>
    <lineage>
        <taxon>Bacteria</taxon>
        <taxon>Bacillati</taxon>
        <taxon>Actinomycetota</taxon>
        <taxon>Actinomycetes</taxon>
        <taxon>Mycobacteriales</taxon>
        <taxon>Mycobacteriaceae</taxon>
        <taxon>Mycolicibacterium</taxon>
    </lineage>
</organism>
<feature type="compositionally biased region" description="Basic and acidic residues" evidence="7">
    <location>
        <begin position="1775"/>
        <end position="1787"/>
    </location>
</feature>
<dbReference type="GO" id="GO:0004312">
    <property type="term" value="F:fatty acid synthase activity"/>
    <property type="evidence" value="ECO:0007669"/>
    <property type="project" value="TreeGrafter"/>
</dbReference>
<evidence type="ECO:0000256" key="2">
    <source>
        <dbReference type="ARBA" id="ARBA00022553"/>
    </source>
</evidence>
<keyword evidence="1" id="KW-0596">Phosphopantetheine</keyword>
<keyword evidence="5" id="KW-0511">Multifunctional enzyme</keyword>
<feature type="domain" description="Ketosynthase family 3 (KS3)" evidence="9">
    <location>
        <begin position="33"/>
        <end position="455"/>
    </location>
</feature>
<evidence type="ECO:0000259" key="10">
    <source>
        <dbReference type="PROSITE" id="PS52019"/>
    </source>
</evidence>
<feature type="region of interest" description="Disordered" evidence="7">
    <location>
        <begin position="1773"/>
        <end position="1806"/>
    </location>
</feature>
<dbReference type="InterPro" id="IPR036291">
    <property type="entry name" value="NAD(P)-bd_dom_sf"/>
</dbReference>
<dbReference type="SMART" id="SM00826">
    <property type="entry name" value="PKS_DH"/>
    <property type="match status" value="1"/>
</dbReference>
<keyword evidence="3" id="KW-0808">Transferase</keyword>
<feature type="region of interest" description="C-terminal hotdog fold" evidence="6">
    <location>
        <begin position="1050"/>
        <end position="1198"/>
    </location>
</feature>
<dbReference type="GO" id="GO:0005737">
    <property type="term" value="C:cytoplasm"/>
    <property type="evidence" value="ECO:0007669"/>
    <property type="project" value="TreeGrafter"/>
</dbReference>
<comment type="caution">
    <text evidence="11">The sequence shown here is derived from an EMBL/GenBank/DDBJ whole genome shotgun (WGS) entry which is preliminary data.</text>
</comment>
<feature type="active site" description="Proton acceptor; for dehydratase activity" evidence="6">
    <location>
        <position position="948"/>
    </location>
</feature>
<dbReference type="SMART" id="SM00825">
    <property type="entry name" value="PKS_KS"/>
    <property type="match status" value="1"/>
</dbReference>
<dbReference type="GO" id="GO:0004315">
    <property type="term" value="F:3-oxoacyl-[acyl-carrier-protein] synthase activity"/>
    <property type="evidence" value="ECO:0007669"/>
    <property type="project" value="InterPro"/>
</dbReference>
<feature type="compositionally biased region" description="Basic residues" evidence="7">
    <location>
        <begin position="1796"/>
        <end position="1806"/>
    </location>
</feature>
<dbReference type="SMART" id="SM00827">
    <property type="entry name" value="PKS_AT"/>
    <property type="match status" value="1"/>
</dbReference>
<dbReference type="InterPro" id="IPR049900">
    <property type="entry name" value="PKS_mFAS_DH"/>
</dbReference>
<dbReference type="SUPFAM" id="SSF53901">
    <property type="entry name" value="Thiolase-like"/>
    <property type="match status" value="1"/>
</dbReference>
<dbReference type="InterPro" id="IPR050091">
    <property type="entry name" value="PKS_NRPS_Biosynth_Enz"/>
</dbReference>
<dbReference type="GO" id="GO:0005886">
    <property type="term" value="C:plasma membrane"/>
    <property type="evidence" value="ECO:0007669"/>
    <property type="project" value="TreeGrafter"/>
</dbReference>
<dbReference type="SUPFAM" id="SSF55048">
    <property type="entry name" value="Probable ACP-binding domain of malonyl-CoA ACP transacylase"/>
    <property type="match status" value="1"/>
</dbReference>
<dbReference type="InterPro" id="IPR006162">
    <property type="entry name" value="Ppantetheine_attach_site"/>
</dbReference>
<dbReference type="SMART" id="SM00823">
    <property type="entry name" value="PKS_PP"/>
    <property type="match status" value="1"/>
</dbReference>
<dbReference type="GO" id="GO:0031177">
    <property type="term" value="F:phosphopantetheine binding"/>
    <property type="evidence" value="ECO:0007669"/>
    <property type="project" value="InterPro"/>
</dbReference>
<dbReference type="InterPro" id="IPR014030">
    <property type="entry name" value="Ketoacyl_synth_N"/>
</dbReference>
<dbReference type="InterPro" id="IPR014043">
    <property type="entry name" value="Acyl_transferase_dom"/>
</dbReference>
<dbReference type="Proteomes" id="UP000320095">
    <property type="component" value="Unassembled WGS sequence"/>
</dbReference>
<dbReference type="InterPro" id="IPR049552">
    <property type="entry name" value="PKS_DH_N"/>
</dbReference>
<dbReference type="InterPro" id="IPR020807">
    <property type="entry name" value="PKS_DH"/>
</dbReference>
<dbReference type="Gene3D" id="3.40.50.720">
    <property type="entry name" value="NAD(P)-binding Rossmann-like Domain"/>
    <property type="match status" value="1"/>
</dbReference>
<dbReference type="Pfam" id="PF00550">
    <property type="entry name" value="PP-binding"/>
    <property type="match status" value="1"/>
</dbReference>
<dbReference type="PROSITE" id="PS00606">
    <property type="entry name" value="KS3_1"/>
    <property type="match status" value="1"/>
</dbReference>
<reference evidence="11 12" key="1">
    <citation type="journal article" date="2019" name="Environ. Microbiol.">
        <title>Species interactions and distinct microbial communities in high Arctic permafrost affected cryosols are associated with the CH4 and CO2 gas fluxes.</title>
        <authorList>
            <person name="Altshuler I."/>
            <person name="Hamel J."/>
            <person name="Turney S."/>
            <person name="Magnuson E."/>
            <person name="Levesque R."/>
            <person name="Greer C."/>
            <person name="Whyte L.G."/>
        </authorList>
    </citation>
    <scope>NUCLEOTIDE SEQUENCE [LARGE SCALE GENOMIC DNA]</scope>
    <source>
        <strain evidence="11 12">S5.20</strain>
    </source>
</reference>
<dbReference type="OrthoDB" id="9778690at2"/>
<dbReference type="Gene3D" id="3.40.47.10">
    <property type="match status" value="1"/>
</dbReference>
<evidence type="ECO:0000256" key="4">
    <source>
        <dbReference type="ARBA" id="ARBA00022857"/>
    </source>
</evidence>
<dbReference type="InterPro" id="IPR020806">
    <property type="entry name" value="PKS_PP-bd"/>
</dbReference>
<dbReference type="InterPro" id="IPR057326">
    <property type="entry name" value="KR_dom"/>
</dbReference>
<dbReference type="PROSITE" id="PS52004">
    <property type="entry name" value="KS3_2"/>
    <property type="match status" value="1"/>
</dbReference>
<evidence type="ECO:0000256" key="3">
    <source>
        <dbReference type="ARBA" id="ARBA00022679"/>
    </source>
</evidence>
<keyword evidence="4" id="KW-0521">NADP</keyword>
<evidence type="ECO:0000256" key="5">
    <source>
        <dbReference type="ARBA" id="ARBA00023268"/>
    </source>
</evidence>
<evidence type="ECO:0000313" key="11">
    <source>
        <dbReference type="EMBL" id="TPG32282.1"/>
    </source>
</evidence>
<dbReference type="CDD" id="cd08955">
    <property type="entry name" value="KR_2_FAS_SDR_x"/>
    <property type="match status" value="1"/>
</dbReference>
<dbReference type="PANTHER" id="PTHR43775:SF37">
    <property type="entry name" value="SI:DKEY-61P9.11"/>
    <property type="match status" value="1"/>
</dbReference>
<dbReference type="GO" id="GO:0071770">
    <property type="term" value="P:DIM/DIP cell wall layer assembly"/>
    <property type="evidence" value="ECO:0007669"/>
    <property type="project" value="TreeGrafter"/>
</dbReference>
<dbReference type="EMBL" id="RCZG01000009">
    <property type="protein sequence ID" value="TPG32282.1"/>
    <property type="molecule type" value="Genomic_DNA"/>
</dbReference>
<feature type="domain" description="Carrier" evidence="8">
    <location>
        <begin position="1693"/>
        <end position="1768"/>
    </location>
</feature>
<dbReference type="InterPro" id="IPR020841">
    <property type="entry name" value="PKS_Beta-ketoAc_synthase_dom"/>
</dbReference>
<accession>A0A502E638</accession>
<keyword evidence="2" id="KW-0597">Phosphoprotein</keyword>
<dbReference type="Pfam" id="PF14765">
    <property type="entry name" value="PS-DH"/>
    <property type="match status" value="1"/>
</dbReference>
<evidence type="ECO:0000256" key="1">
    <source>
        <dbReference type="ARBA" id="ARBA00022450"/>
    </source>
</evidence>
<protein>
    <submittedName>
        <fullName evidence="11">SDR family NAD(P)-dependent oxidoreductase</fullName>
    </submittedName>
</protein>
<evidence type="ECO:0000256" key="7">
    <source>
        <dbReference type="SAM" id="MobiDB-lite"/>
    </source>
</evidence>
<dbReference type="PROSITE" id="PS52019">
    <property type="entry name" value="PKS_MFAS_DH"/>
    <property type="match status" value="1"/>
</dbReference>
<dbReference type="GO" id="GO:0006633">
    <property type="term" value="P:fatty acid biosynthetic process"/>
    <property type="evidence" value="ECO:0007669"/>
    <property type="project" value="InterPro"/>
</dbReference>